<accession>A0A1B0G9P6</accession>
<name>A0A1B0G9P6_GLOMM</name>
<dbReference type="VEuPathDB" id="VectorBase:GMOY010033"/>
<proteinExistence type="predicted"/>
<dbReference type="Proteomes" id="UP000092444">
    <property type="component" value="Unassembled WGS sequence"/>
</dbReference>
<protein>
    <submittedName>
        <fullName evidence="1">Uncharacterized protein</fullName>
    </submittedName>
</protein>
<keyword evidence="2" id="KW-1185">Reference proteome</keyword>
<evidence type="ECO:0000313" key="1">
    <source>
        <dbReference type="EnsemblMetazoa" id="GMOY010033-PA"/>
    </source>
</evidence>
<sequence>MNKCLNYFIENPTVLHPFGWYEKSCRCFLLCFQVEGNFLTLHKYFIKLYFLHFDHPSGSSMRFHGNNTSLLYWQSHFRRLLKNIYNDRNKH</sequence>
<reference evidence="1" key="1">
    <citation type="submission" date="2020-05" db="UniProtKB">
        <authorList>
            <consortium name="EnsemblMetazoa"/>
        </authorList>
    </citation>
    <scope>IDENTIFICATION</scope>
    <source>
        <strain evidence="1">Yale</strain>
    </source>
</reference>
<dbReference type="AlphaFoldDB" id="A0A1B0G9P6"/>
<dbReference type="EnsemblMetazoa" id="GMOY010033-RA">
    <property type="protein sequence ID" value="GMOY010033-PA"/>
    <property type="gene ID" value="GMOY010033"/>
</dbReference>
<organism evidence="1 2">
    <name type="scientific">Glossina morsitans morsitans</name>
    <name type="common">Savannah tsetse fly</name>
    <dbReference type="NCBI Taxonomy" id="37546"/>
    <lineage>
        <taxon>Eukaryota</taxon>
        <taxon>Metazoa</taxon>
        <taxon>Ecdysozoa</taxon>
        <taxon>Arthropoda</taxon>
        <taxon>Hexapoda</taxon>
        <taxon>Insecta</taxon>
        <taxon>Pterygota</taxon>
        <taxon>Neoptera</taxon>
        <taxon>Endopterygota</taxon>
        <taxon>Diptera</taxon>
        <taxon>Brachycera</taxon>
        <taxon>Muscomorpha</taxon>
        <taxon>Hippoboscoidea</taxon>
        <taxon>Glossinidae</taxon>
        <taxon>Glossina</taxon>
    </lineage>
</organism>
<dbReference type="EMBL" id="CCAG010002477">
    <property type="status" value="NOT_ANNOTATED_CDS"/>
    <property type="molecule type" value="Genomic_DNA"/>
</dbReference>
<evidence type="ECO:0000313" key="2">
    <source>
        <dbReference type="Proteomes" id="UP000092444"/>
    </source>
</evidence>